<dbReference type="SUPFAM" id="SSF53850">
    <property type="entry name" value="Periplasmic binding protein-like II"/>
    <property type="match status" value="1"/>
</dbReference>
<dbReference type="PROSITE" id="PS51257">
    <property type="entry name" value="PROKAR_LIPOPROTEIN"/>
    <property type="match status" value="1"/>
</dbReference>
<evidence type="ECO:0000313" key="8">
    <source>
        <dbReference type="Proteomes" id="UP000198571"/>
    </source>
</evidence>
<keyword evidence="2" id="KW-0813">Transport</keyword>
<protein>
    <submittedName>
        <fullName evidence="7">Peptide/nickel transport system substrate-binding protein</fullName>
    </submittedName>
</protein>
<reference evidence="8" key="1">
    <citation type="submission" date="2016-10" db="EMBL/GenBank/DDBJ databases">
        <authorList>
            <person name="Varghese N."/>
            <person name="Submissions S."/>
        </authorList>
    </citation>
    <scope>NUCLEOTIDE SEQUENCE [LARGE SCALE GENOMIC DNA]</scope>
    <source>
        <strain evidence="8">S9</strain>
    </source>
</reference>
<dbReference type="EMBL" id="FOGT01000001">
    <property type="protein sequence ID" value="SER39978.1"/>
    <property type="molecule type" value="Genomic_DNA"/>
</dbReference>
<organism evidence="7 8">
    <name type="scientific">Salipaludibacillus aurantiacus</name>
    <dbReference type="NCBI Taxonomy" id="1601833"/>
    <lineage>
        <taxon>Bacteria</taxon>
        <taxon>Bacillati</taxon>
        <taxon>Bacillota</taxon>
        <taxon>Bacilli</taxon>
        <taxon>Bacillales</taxon>
        <taxon>Bacillaceae</taxon>
    </lineage>
</organism>
<dbReference type="PIRSF" id="PIRSF002741">
    <property type="entry name" value="MppA"/>
    <property type="match status" value="1"/>
</dbReference>
<dbReference type="RefSeq" id="WP_093046981.1">
    <property type="nucleotide sequence ID" value="NZ_FOGT01000001.1"/>
</dbReference>
<dbReference type="STRING" id="1601833.SAMN05518684_10120"/>
<dbReference type="OrthoDB" id="9796817at2"/>
<evidence type="ECO:0000256" key="1">
    <source>
        <dbReference type="ARBA" id="ARBA00005695"/>
    </source>
</evidence>
<dbReference type="GO" id="GO:1904680">
    <property type="term" value="F:peptide transmembrane transporter activity"/>
    <property type="evidence" value="ECO:0007669"/>
    <property type="project" value="TreeGrafter"/>
</dbReference>
<dbReference type="Proteomes" id="UP000198571">
    <property type="component" value="Unassembled WGS sequence"/>
</dbReference>
<feature type="domain" description="Solute-binding protein family 5" evidence="6">
    <location>
        <begin position="112"/>
        <end position="488"/>
    </location>
</feature>
<dbReference type="Gene3D" id="3.90.76.10">
    <property type="entry name" value="Dipeptide-binding Protein, Domain 1"/>
    <property type="match status" value="1"/>
</dbReference>
<feature type="compositionally biased region" description="Low complexity" evidence="4">
    <location>
        <begin position="26"/>
        <end position="43"/>
    </location>
</feature>
<comment type="similarity">
    <text evidence="1">Belongs to the bacterial solute-binding protein 5 family.</text>
</comment>
<accession>A0A1H9NVN9</accession>
<evidence type="ECO:0000256" key="4">
    <source>
        <dbReference type="SAM" id="MobiDB-lite"/>
    </source>
</evidence>
<feature type="signal peptide" evidence="5">
    <location>
        <begin position="1"/>
        <end position="20"/>
    </location>
</feature>
<sequence length="571" mass="63450">MSERKIWLLFLSLVFVVVLAACGGNNEPADADTNNNDAGTNNTSDKTNNEADESSGENSEGDYSLAEDQTLIFARGGDSVSLDYASVTDGESSRVTEQIYESLLKFDEDSFEIGPGLAEEWEVFDDGLRFVFQLREGVTFHDGTDFNAEAVKINFERWADPDHEYHFADEGYTYSVYGTQFGGFKGDDGHVIEEINVLGEHEIEFVLNESLGAFLQNMGMSYFSITSPAAFEEHGSAINENPVGTGPFKFVSWSKDDSIVLEKNEDYWQEGYPKLDGVIFQVIPDNSARLTALRSGEIDIMDGLNPDDVEQIESDPGLAIFERETNNIGYLGFNLDKEPFDNADLRRALNHAIDKETLITVLYAGLAEPAKNIIPPSYMGYNDSIDPYAYDPDLARELLDEAGFGDGLEFDLWTMPVARPYMPDPERAAEVMQANLADVGVTANIVSMEWATYLERTEQGEHDIFMLGWSGTNGDPDYFFGNLLHSDAIPGGNRSFYGNDEVDSLLNQAKNSVDEDERAELYREVQEIVHEDAPMIPLVHSIPVLAGSERVKNYVPHLSTSEPLTNVELAE</sequence>
<dbReference type="CDD" id="cd08493">
    <property type="entry name" value="PBP2_DppA_like"/>
    <property type="match status" value="1"/>
</dbReference>
<dbReference type="GO" id="GO:0042597">
    <property type="term" value="C:periplasmic space"/>
    <property type="evidence" value="ECO:0007669"/>
    <property type="project" value="UniProtKB-ARBA"/>
</dbReference>
<dbReference type="GO" id="GO:0043190">
    <property type="term" value="C:ATP-binding cassette (ABC) transporter complex"/>
    <property type="evidence" value="ECO:0007669"/>
    <property type="project" value="InterPro"/>
</dbReference>
<dbReference type="PANTHER" id="PTHR30290:SF9">
    <property type="entry name" value="OLIGOPEPTIDE-BINDING PROTEIN APPA"/>
    <property type="match status" value="1"/>
</dbReference>
<feature type="chain" id="PRO_5038871959" evidence="5">
    <location>
        <begin position="21"/>
        <end position="571"/>
    </location>
</feature>
<evidence type="ECO:0000256" key="3">
    <source>
        <dbReference type="ARBA" id="ARBA00022729"/>
    </source>
</evidence>
<evidence type="ECO:0000256" key="5">
    <source>
        <dbReference type="SAM" id="SignalP"/>
    </source>
</evidence>
<gene>
    <name evidence="7" type="ORF">SAMN05518684_10120</name>
</gene>
<feature type="region of interest" description="Disordered" evidence="4">
    <location>
        <begin position="26"/>
        <end position="62"/>
    </location>
</feature>
<dbReference type="PANTHER" id="PTHR30290">
    <property type="entry name" value="PERIPLASMIC BINDING COMPONENT OF ABC TRANSPORTER"/>
    <property type="match status" value="1"/>
</dbReference>
<dbReference type="Gene3D" id="3.10.105.10">
    <property type="entry name" value="Dipeptide-binding Protein, Domain 3"/>
    <property type="match status" value="1"/>
</dbReference>
<keyword evidence="8" id="KW-1185">Reference proteome</keyword>
<dbReference type="AlphaFoldDB" id="A0A1H9NVN9"/>
<dbReference type="InterPro" id="IPR030678">
    <property type="entry name" value="Peptide/Ni-bd"/>
</dbReference>
<dbReference type="Pfam" id="PF00496">
    <property type="entry name" value="SBP_bac_5"/>
    <property type="match status" value="1"/>
</dbReference>
<name>A0A1H9NVN9_9BACI</name>
<evidence type="ECO:0000259" key="6">
    <source>
        <dbReference type="Pfam" id="PF00496"/>
    </source>
</evidence>
<proteinExistence type="inferred from homology"/>
<keyword evidence="3 5" id="KW-0732">Signal</keyword>
<dbReference type="InterPro" id="IPR000914">
    <property type="entry name" value="SBP_5_dom"/>
</dbReference>
<dbReference type="GO" id="GO:0015833">
    <property type="term" value="P:peptide transport"/>
    <property type="evidence" value="ECO:0007669"/>
    <property type="project" value="TreeGrafter"/>
</dbReference>
<dbReference type="InterPro" id="IPR039424">
    <property type="entry name" value="SBP_5"/>
</dbReference>
<evidence type="ECO:0000256" key="2">
    <source>
        <dbReference type="ARBA" id="ARBA00022448"/>
    </source>
</evidence>
<evidence type="ECO:0000313" key="7">
    <source>
        <dbReference type="EMBL" id="SER39978.1"/>
    </source>
</evidence>
<dbReference type="Gene3D" id="3.40.190.10">
    <property type="entry name" value="Periplasmic binding protein-like II"/>
    <property type="match status" value="1"/>
</dbReference>